<accession>A0A1E3Q5Q5</accession>
<organism evidence="2 3">
    <name type="scientific">Lipomyces starkeyi NRRL Y-11557</name>
    <dbReference type="NCBI Taxonomy" id="675824"/>
    <lineage>
        <taxon>Eukaryota</taxon>
        <taxon>Fungi</taxon>
        <taxon>Dikarya</taxon>
        <taxon>Ascomycota</taxon>
        <taxon>Saccharomycotina</taxon>
        <taxon>Lipomycetes</taxon>
        <taxon>Lipomycetales</taxon>
        <taxon>Lipomycetaceae</taxon>
        <taxon>Lipomyces</taxon>
    </lineage>
</organism>
<reference evidence="2 3" key="1">
    <citation type="journal article" date="2016" name="Proc. Natl. Acad. Sci. U.S.A.">
        <title>Comparative genomics of biotechnologically important yeasts.</title>
        <authorList>
            <person name="Riley R."/>
            <person name="Haridas S."/>
            <person name="Wolfe K.H."/>
            <person name="Lopes M.R."/>
            <person name="Hittinger C.T."/>
            <person name="Goeker M."/>
            <person name="Salamov A.A."/>
            <person name="Wisecaver J.H."/>
            <person name="Long T.M."/>
            <person name="Calvey C.H."/>
            <person name="Aerts A.L."/>
            <person name="Barry K.W."/>
            <person name="Choi C."/>
            <person name="Clum A."/>
            <person name="Coughlan A.Y."/>
            <person name="Deshpande S."/>
            <person name="Douglass A.P."/>
            <person name="Hanson S.J."/>
            <person name="Klenk H.-P."/>
            <person name="LaButti K.M."/>
            <person name="Lapidus A."/>
            <person name="Lindquist E.A."/>
            <person name="Lipzen A.M."/>
            <person name="Meier-Kolthoff J.P."/>
            <person name="Ohm R.A."/>
            <person name="Otillar R.P."/>
            <person name="Pangilinan J.L."/>
            <person name="Peng Y."/>
            <person name="Rokas A."/>
            <person name="Rosa C.A."/>
            <person name="Scheuner C."/>
            <person name="Sibirny A.A."/>
            <person name="Slot J.C."/>
            <person name="Stielow J.B."/>
            <person name="Sun H."/>
            <person name="Kurtzman C.P."/>
            <person name="Blackwell M."/>
            <person name="Grigoriev I.V."/>
            <person name="Jeffries T.W."/>
        </authorList>
    </citation>
    <scope>NUCLEOTIDE SEQUENCE [LARGE SCALE GENOMIC DNA]</scope>
    <source>
        <strain evidence="2 3">NRRL Y-11557</strain>
    </source>
</reference>
<gene>
    <name evidence="2" type="ORF">LIPSTDRAFT_72054</name>
    <name evidence="1" type="ORF">LIPSTDRAFT_72625</name>
</gene>
<name>A0A1E3Q5Q5_LIPST</name>
<evidence type="ECO:0000313" key="1">
    <source>
        <dbReference type="EMBL" id="ODQ71958.1"/>
    </source>
</evidence>
<keyword evidence="3" id="KW-1185">Reference proteome</keyword>
<proteinExistence type="predicted"/>
<evidence type="ECO:0000313" key="3">
    <source>
        <dbReference type="Proteomes" id="UP000094385"/>
    </source>
</evidence>
<sequence>MPAKRFEISKMPESPYPSYQGLRVVPSTINFSTNHWLNLLVSLESTWRFESGQRRLVQQVT</sequence>
<dbReference type="EMBL" id="KV454296">
    <property type="protein sequence ID" value="ODQ71958.1"/>
    <property type="molecule type" value="Genomic_DNA"/>
</dbReference>
<dbReference type="EMBL" id="KV454295">
    <property type="protein sequence ID" value="ODQ72482.1"/>
    <property type="molecule type" value="Genomic_DNA"/>
</dbReference>
<protein>
    <submittedName>
        <fullName evidence="2">Uncharacterized protein</fullName>
    </submittedName>
</protein>
<evidence type="ECO:0000313" key="2">
    <source>
        <dbReference type="EMBL" id="ODQ72482.1"/>
    </source>
</evidence>
<dbReference type="Proteomes" id="UP000094385">
    <property type="component" value="Unassembled WGS sequence"/>
</dbReference>
<dbReference type="AlphaFoldDB" id="A0A1E3Q5Q5"/>